<accession>A0A1J5TYR8</accession>
<reference evidence="3" key="1">
    <citation type="submission" date="2016-09" db="EMBL/GenBank/DDBJ databases">
        <title>Genome Sequence of Bathymodiolus thermophilus sulfur-oxidizing gill endosymbiont.</title>
        <authorList>
            <person name="Ponnudurai R."/>
            <person name="Kleiner M."/>
            <person name="Sayavedra L."/>
            <person name="Thuermer A."/>
            <person name="Felbeck H."/>
            <person name="Schlueter R."/>
            <person name="Schweder T."/>
            <person name="Markert S."/>
        </authorList>
    </citation>
    <scope>NUCLEOTIDE SEQUENCE [LARGE SCALE GENOMIC DNA]</scope>
    <source>
        <strain evidence="3">BAT/CrabSpa'14</strain>
    </source>
</reference>
<proteinExistence type="predicted"/>
<evidence type="ECO:0000256" key="1">
    <source>
        <dbReference type="SAM" id="Phobius"/>
    </source>
</evidence>
<dbReference type="AlphaFoldDB" id="A0A1J5TYR8"/>
<dbReference type="Proteomes" id="UP000182798">
    <property type="component" value="Unassembled WGS sequence"/>
</dbReference>
<keyword evidence="1" id="KW-1133">Transmembrane helix</keyword>
<keyword evidence="1" id="KW-0472">Membrane</keyword>
<dbReference type="OrthoDB" id="7068891at2"/>
<dbReference type="RefSeq" id="WP_071563601.1">
    <property type="nucleotide sequence ID" value="NZ_MIQH01000345.1"/>
</dbReference>
<gene>
    <name evidence="2" type="ORF">BGC33_06240</name>
</gene>
<name>A0A1J5TYR8_9GAMM</name>
<organism evidence="2 3">
    <name type="scientific">Bathymodiolus thermophilus thioautotrophic gill symbiont</name>
    <dbReference type="NCBI Taxonomy" id="2360"/>
    <lineage>
        <taxon>Bacteria</taxon>
        <taxon>Pseudomonadati</taxon>
        <taxon>Pseudomonadota</taxon>
        <taxon>Gammaproteobacteria</taxon>
        <taxon>sulfur-oxidizing symbionts</taxon>
    </lineage>
</organism>
<protein>
    <submittedName>
        <fullName evidence="2">Uncharacterized protein</fullName>
    </submittedName>
</protein>
<sequence>MMEVIGIVGSIASVIALILPASSKSQRISHAVYVLIIVVVSITAFSYKSDLSKINNAEHGAKKLINNYRQYTNLGFSMAALSFLEKNKDIYPDSYNRAKELCDNNDCLGNKYRKNNNSSNHSLSQIDVSSALVGMLRGIGDISAKH</sequence>
<comment type="caution">
    <text evidence="2">The sequence shown here is derived from an EMBL/GenBank/DDBJ whole genome shotgun (WGS) entry which is preliminary data.</text>
</comment>
<evidence type="ECO:0000313" key="2">
    <source>
        <dbReference type="EMBL" id="OIR25340.1"/>
    </source>
</evidence>
<dbReference type="EMBL" id="MIQH01000345">
    <property type="protein sequence ID" value="OIR25340.1"/>
    <property type="molecule type" value="Genomic_DNA"/>
</dbReference>
<evidence type="ECO:0000313" key="3">
    <source>
        <dbReference type="Proteomes" id="UP000182798"/>
    </source>
</evidence>
<feature type="transmembrane region" description="Helical" evidence="1">
    <location>
        <begin position="30"/>
        <end position="47"/>
    </location>
</feature>
<keyword evidence="1" id="KW-0812">Transmembrane</keyword>